<comment type="caution">
    <text evidence="2">The sequence shown here is derived from an EMBL/GenBank/DDBJ whole genome shotgun (WGS) entry which is preliminary data.</text>
</comment>
<dbReference type="Proteomes" id="UP000762253">
    <property type="component" value="Unassembled WGS sequence"/>
</dbReference>
<proteinExistence type="predicted"/>
<evidence type="ECO:0000256" key="1">
    <source>
        <dbReference type="SAM" id="Phobius"/>
    </source>
</evidence>
<dbReference type="EMBL" id="QMEC01000050">
    <property type="protein sequence ID" value="NMF63918.1"/>
    <property type="molecule type" value="Genomic_DNA"/>
</dbReference>
<keyword evidence="1" id="KW-1133">Transmembrane helix</keyword>
<reference evidence="2 3" key="1">
    <citation type="submission" date="2018-06" db="EMBL/GenBank/DDBJ databases">
        <title>Comparative genomics of Brasilonema spp. strains.</title>
        <authorList>
            <person name="Alvarenga D.O."/>
            <person name="Fiore M.F."/>
            <person name="Varani A.M."/>
        </authorList>
    </citation>
    <scope>NUCLEOTIDE SEQUENCE [LARGE SCALE GENOMIC DNA]</scope>
    <source>
        <strain evidence="2 3">UFV-OR1</strain>
    </source>
</reference>
<gene>
    <name evidence="2" type="ORF">DP115_14530</name>
</gene>
<evidence type="ECO:0000313" key="2">
    <source>
        <dbReference type="EMBL" id="NMF63918.1"/>
    </source>
</evidence>
<protein>
    <submittedName>
        <fullName evidence="2">Uncharacterized protein</fullName>
    </submittedName>
</protein>
<keyword evidence="1" id="KW-0812">Transmembrane</keyword>
<name>A0ABX1M5X1_9CYAN</name>
<organism evidence="2 3">
    <name type="scientific">Brasilonema octagenarum UFV-OR1</name>
    <dbReference type="NCBI Taxonomy" id="417115"/>
    <lineage>
        <taxon>Bacteria</taxon>
        <taxon>Bacillati</taxon>
        <taxon>Cyanobacteriota</taxon>
        <taxon>Cyanophyceae</taxon>
        <taxon>Nostocales</taxon>
        <taxon>Scytonemataceae</taxon>
        <taxon>Brasilonema</taxon>
        <taxon>Octagenarum group</taxon>
    </lineage>
</organism>
<keyword evidence="1" id="KW-0472">Membrane</keyword>
<feature type="transmembrane region" description="Helical" evidence="1">
    <location>
        <begin position="21"/>
        <end position="43"/>
    </location>
</feature>
<accession>A0ABX1M5X1</accession>
<keyword evidence="3" id="KW-1185">Reference proteome</keyword>
<evidence type="ECO:0000313" key="3">
    <source>
        <dbReference type="Proteomes" id="UP000762253"/>
    </source>
</evidence>
<sequence>MVSRHCDMRSVKQARLSPFERFPLGASLGAMQTLFALVLHQVALSPQNLLAIYSPAFGHYQHHH</sequence>